<dbReference type="PANTHER" id="PTHR10210:SF45">
    <property type="entry name" value="RIBOSE-PHOSPHATE PYROPHOSPHOKINASE 3, CHLOROPLASTIC"/>
    <property type="match status" value="1"/>
</dbReference>
<dbReference type="EMBL" id="AMQN01008204">
    <property type="status" value="NOT_ANNOTATED_CDS"/>
    <property type="molecule type" value="Genomic_DNA"/>
</dbReference>
<dbReference type="InterPro" id="IPR029057">
    <property type="entry name" value="PRTase-like"/>
</dbReference>
<dbReference type="EnsemblMetazoa" id="CapteT18492">
    <property type="protein sequence ID" value="CapteP18492"/>
    <property type="gene ID" value="CapteG18492"/>
</dbReference>
<dbReference type="Pfam" id="PF00156">
    <property type="entry name" value="Pribosyltran"/>
    <property type="match status" value="1"/>
</dbReference>
<evidence type="ECO:0000259" key="2">
    <source>
        <dbReference type="Pfam" id="PF00156"/>
    </source>
</evidence>
<dbReference type="HOGENOM" id="CLU_048814_0_0_1"/>
<reference evidence="4" key="3">
    <citation type="submission" date="2015-06" db="UniProtKB">
        <authorList>
            <consortium name="EnsemblMetazoa"/>
        </authorList>
    </citation>
    <scope>IDENTIFICATION</scope>
</reference>
<name>R7UKN3_CAPTE</name>
<organism evidence="3">
    <name type="scientific">Capitella teleta</name>
    <name type="common">Polychaete worm</name>
    <dbReference type="NCBI Taxonomy" id="283909"/>
    <lineage>
        <taxon>Eukaryota</taxon>
        <taxon>Metazoa</taxon>
        <taxon>Spiralia</taxon>
        <taxon>Lophotrochozoa</taxon>
        <taxon>Annelida</taxon>
        <taxon>Polychaeta</taxon>
        <taxon>Sedentaria</taxon>
        <taxon>Scolecida</taxon>
        <taxon>Capitellidae</taxon>
        <taxon>Capitella</taxon>
    </lineage>
</organism>
<accession>R7UKN3</accession>
<evidence type="ECO:0000313" key="5">
    <source>
        <dbReference type="Proteomes" id="UP000014760"/>
    </source>
</evidence>
<reference evidence="3 5" key="2">
    <citation type="journal article" date="2013" name="Nature">
        <title>Insights into bilaterian evolution from three spiralian genomes.</title>
        <authorList>
            <person name="Simakov O."/>
            <person name="Marletaz F."/>
            <person name="Cho S.J."/>
            <person name="Edsinger-Gonzales E."/>
            <person name="Havlak P."/>
            <person name="Hellsten U."/>
            <person name="Kuo D.H."/>
            <person name="Larsson T."/>
            <person name="Lv J."/>
            <person name="Arendt D."/>
            <person name="Savage R."/>
            <person name="Osoegawa K."/>
            <person name="de Jong P."/>
            <person name="Grimwood J."/>
            <person name="Chapman J.A."/>
            <person name="Shapiro H."/>
            <person name="Aerts A."/>
            <person name="Otillar R.P."/>
            <person name="Terry A.Y."/>
            <person name="Boore J.L."/>
            <person name="Grigoriev I.V."/>
            <person name="Lindberg D.R."/>
            <person name="Seaver E.C."/>
            <person name="Weisblat D.A."/>
            <person name="Putnam N.H."/>
            <person name="Rokhsar D.S."/>
        </authorList>
    </citation>
    <scope>NUCLEOTIDE SEQUENCE</scope>
    <source>
        <strain evidence="3 5">I ESC-2004</strain>
    </source>
</reference>
<comment type="similarity">
    <text evidence="1">Belongs to the ribose-phosphate pyrophosphokinase family.</text>
</comment>
<dbReference type="PANTHER" id="PTHR10210">
    <property type="entry name" value="RIBOSE-PHOSPHATE DIPHOSPHOKINASE FAMILY MEMBER"/>
    <property type="match status" value="1"/>
</dbReference>
<dbReference type="OrthoDB" id="10263753at2759"/>
<dbReference type="AlphaFoldDB" id="R7UKN3"/>
<evidence type="ECO:0000313" key="4">
    <source>
        <dbReference type="EnsemblMetazoa" id="CapteP18492"/>
    </source>
</evidence>
<evidence type="ECO:0000313" key="3">
    <source>
        <dbReference type="EMBL" id="ELU04358.1"/>
    </source>
</evidence>
<gene>
    <name evidence="3" type="ORF">CAPTEDRAFT_18492</name>
</gene>
<dbReference type="GO" id="GO:0006164">
    <property type="term" value="P:purine nucleotide biosynthetic process"/>
    <property type="evidence" value="ECO:0007669"/>
    <property type="project" value="TreeGrafter"/>
</dbReference>
<dbReference type="GO" id="GO:0006015">
    <property type="term" value="P:5-phosphoribose 1-diphosphate biosynthetic process"/>
    <property type="evidence" value="ECO:0007669"/>
    <property type="project" value="TreeGrafter"/>
</dbReference>
<dbReference type="GO" id="GO:0000287">
    <property type="term" value="F:magnesium ion binding"/>
    <property type="evidence" value="ECO:0007669"/>
    <property type="project" value="InterPro"/>
</dbReference>
<evidence type="ECO:0000256" key="1">
    <source>
        <dbReference type="ARBA" id="ARBA00006478"/>
    </source>
</evidence>
<dbReference type="Proteomes" id="UP000014760">
    <property type="component" value="Unassembled WGS sequence"/>
</dbReference>
<protein>
    <recommendedName>
        <fullName evidence="2">Phosphoribosyltransferase domain-containing protein</fullName>
    </recommendedName>
</protein>
<proteinExistence type="inferred from homology"/>
<keyword evidence="5" id="KW-1185">Reference proteome</keyword>
<dbReference type="GO" id="GO:0002189">
    <property type="term" value="C:ribose phosphate diphosphokinase complex"/>
    <property type="evidence" value="ECO:0007669"/>
    <property type="project" value="TreeGrafter"/>
</dbReference>
<dbReference type="OMA" id="FENFWIT"/>
<dbReference type="EMBL" id="KB302404">
    <property type="protein sequence ID" value="ELU04358.1"/>
    <property type="molecule type" value="Genomic_DNA"/>
</dbReference>
<dbReference type="STRING" id="283909.R7UKN3"/>
<dbReference type="SUPFAM" id="SSF53271">
    <property type="entry name" value="PRTase-like"/>
    <property type="match status" value="1"/>
</dbReference>
<dbReference type="InterPro" id="IPR000836">
    <property type="entry name" value="PRTase_dom"/>
</dbReference>
<dbReference type="InterPro" id="IPR005946">
    <property type="entry name" value="Rib-P_diPkinase"/>
</dbReference>
<dbReference type="CDD" id="cd06223">
    <property type="entry name" value="PRTases_typeI"/>
    <property type="match status" value="1"/>
</dbReference>
<dbReference type="GO" id="GO:0005737">
    <property type="term" value="C:cytoplasm"/>
    <property type="evidence" value="ECO:0007669"/>
    <property type="project" value="TreeGrafter"/>
</dbReference>
<feature type="domain" description="Phosphoribosyltransferase" evidence="2">
    <location>
        <begin position="65"/>
        <end position="200"/>
    </location>
</feature>
<dbReference type="Gene3D" id="3.40.50.2020">
    <property type="match status" value="1"/>
</dbReference>
<sequence>MRVRRTVEFRQKIRWDRFKDGFPNLFIEDTLATLLSGTPFTSRGPSQVMIFDIHALQERFYFSDTVIPRLESAIPLLQIELAKLQGPIAIAFPDEGAFKRFHSMFPEDSNVIVCTKIRDGRKRYVKIRDGNVTGNHVVIVDDLVQTGGTLIECAKVLLAGGASKISAYVTHPVFPAESWRKFTDHKDVAFDSFWITDSVPHATSIAQHAPFKLLSLSTAIASILLGYDLRQV</sequence>
<reference evidence="5" key="1">
    <citation type="submission" date="2012-12" db="EMBL/GenBank/DDBJ databases">
        <authorList>
            <person name="Hellsten U."/>
            <person name="Grimwood J."/>
            <person name="Chapman J.A."/>
            <person name="Shapiro H."/>
            <person name="Aerts A."/>
            <person name="Otillar R.P."/>
            <person name="Terry A.Y."/>
            <person name="Boore J.L."/>
            <person name="Simakov O."/>
            <person name="Marletaz F."/>
            <person name="Cho S.-J."/>
            <person name="Edsinger-Gonzales E."/>
            <person name="Havlak P."/>
            <person name="Kuo D.-H."/>
            <person name="Larsson T."/>
            <person name="Lv J."/>
            <person name="Arendt D."/>
            <person name="Savage R."/>
            <person name="Osoegawa K."/>
            <person name="de Jong P."/>
            <person name="Lindberg D.R."/>
            <person name="Seaver E.C."/>
            <person name="Weisblat D.A."/>
            <person name="Putnam N.H."/>
            <person name="Grigoriev I.V."/>
            <person name="Rokhsar D.S."/>
        </authorList>
    </citation>
    <scope>NUCLEOTIDE SEQUENCE</scope>
    <source>
        <strain evidence="5">I ESC-2004</strain>
    </source>
</reference>